<proteinExistence type="predicted"/>
<evidence type="ECO:0000313" key="4">
    <source>
        <dbReference type="Proteomes" id="UP000824101"/>
    </source>
</evidence>
<feature type="transmembrane region" description="Helical" evidence="1">
    <location>
        <begin position="9"/>
        <end position="28"/>
    </location>
</feature>
<feature type="transmembrane region" description="Helical" evidence="1">
    <location>
        <begin position="150"/>
        <end position="171"/>
    </location>
</feature>
<dbReference type="EMBL" id="DXBC01000107">
    <property type="protein sequence ID" value="HIZ79475.1"/>
    <property type="molecule type" value="Genomic_DNA"/>
</dbReference>
<feature type="transmembrane region" description="Helical" evidence="1">
    <location>
        <begin position="34"/>
        <end position="50"/>
    </location>
</feature>
<keyword evidence="1" id="KW-1133">Transmembrane helix</keyword>
<dbReference type="Proteomes" id="UP000824101">
    <property type="component" value="Unassembled WGS sequence"/>
</dbReference>
<dbReference type="Pfam" id="PF14358">
    <property type="entry name" value="DUF4405"/>
    <property type="match status" value="1"/>
</dbReference>
<reference evidence="3" key="2">
    <citation type="submission" date="2021-04" db="EMBL/GenBank/DDBJ databases">
        <authorList>
            <person name="Gilroy R."/>
        </authorList>
    </citation>
    <scope>NUCLEOTIDE SEQUENCE</scope>
    <source>
        <strain evidence="3">ChiBcec1-1093</strain>
    </source>
</reference>
<evidence type="ECO:0000259" key="2">
    <source>
        <dbReference type="Pfam" id="PF14358"/>
    </source>
</evidence>
<organism evidence="3 4">
    <name type="scientific">Candidatus Lachnoclostridium stercorigallinarum</name>
    <dbReference type="NCBI Taxonomy" id="2838634"/>
    <lineage>
        <taxon>Bacteria</taxon>
        <taxon>Bacillati</taxon>
        <taxon>Bacillota</taxon>
        <taxon>Clostridia</taxon>
        <taxon>Lachnospirales</taxon>
        <taxon>Lachnospiraceae</taxon>
    </lineage>
</organism>
<keyword evidence="1" id="KW-0812">Transmembrane</keyword>
<protein>
    <submittedName>
        <fullName evidence="3">DUF4405 domain-containing protein</fullName>
    </submittedName>
</protein>
<evidence type="ECO:0000313" key="3">
    <source>
        <dbReference type="EMBL" id="HIZ79475.1"/>
    </source>
</evidence>
<reference evidence="3" key="1">
    <citation type="journal article" date="2021" name="PeerJ">
        <title>Extensive microbial diversity within the chicken gut microbiome revealed by metagenomics and culture.</title>
        <authorList>
            <person name="Gilroy R."/>
            <person name="Ravi A."/>
            <person name="Getino M."/>
            <person name="Pursley I."/>
            <person name="Horton D.L."/>
            <person name="Alikhan N.F."/>
            <person name="Baker D."/>
            <person name="Gharbi K."/>
            <person name="Hall N."/>
            <person name="Watson M."/>
            <person name="Adriaenssens E.M."/>
            <person name="Foster-Nyarko E."/>
            <person name="Jarju S."/>
            <person name="Secka A."/>
            <person name="Antonio M."/>
            <person name="Oren A."/>
            <person name="Chaudhuri R.R."/>
            <person name="La Ragione R."/>
            <person name="Hildebrand F."/>
            <person name="Pallen M.J."/>
        </authorList>
    </citation>
    <scope>NUCLEOTIDE SEQUENCE</scope>
    <source>
        <strain evidence="3">ChiBcec1-1093</strain>
    </source>
</reference>
<feature type="transmembrane region" description="Helical" evidence="1">
    <location>
        <begin position="116"/>
        <end position="138"/>
    </location>
</feature>
<dbReference type="AlphaFoldDB" id="A0A9D2K536"/>
<gene>
    <name evidence="3" type="ORF">IAA17_06780</name>
</gene>
<keyword evidence="1" id="KW-0472">Membrane</keyword>
<name>A0A9D2K536_9FIRM</name>
<feature type="domain" description="Flavinylation-associated cytochrome" evidence="2">
    <location>
        <begin position="73"/>
        <end position="131"/>
    </location>
</feature>
<feature type="transmembrane region" description="Helical" evidence="1">
    <location>
        <begin position="71"/>
        <end position="96"/>
    </location>
</feature>
<evidence type="ECO:0000256" key="1">
    <source>
        <dbReference type="SAM" id="Phobius"/>
    </source>
</evidence>
<sequence length="221" mass="25465">MKPKFMFKITVDILMTAALLFLVGYQFWEEAAHEWVGAGMFFLFILHHLLNKNWHLSLLKGKYSPARVLLLATNLLVFLSMAGLMVSAVILSNHVFTFLHLQGGTPFARLLHMVSAYWGFVLMAVHLGLHWGIFLATARRLLKLKQPSRLRKILLSSLGTGIAAWGLFAFLRRDLPTYMFLQTEFVFLDFNEPILFFYLDYLAMMGTFIFLGYYGSRLLKK</sequence>
<feature type="transmembrane region" description="Helical" evidence="1">
    <location>
        <begin position="195"/>
        <end position="215"/>
    </location>
</feature>
<dbReference type="InterPro" id="IPR025517">
    <property type="entry name" value="DUF4405"/>
</dbReference>
<accession>A0A9D2K536</accession>
<comment type="caution">
    <text evidence="3">The sequence shown here is derived from an EMBL/GenBank/DDBJ whole genome shotgun (WGS) entry which is preliminary data.</text>
</comment>